<gene>
    <name evidence="3" type="ORF">PHJA_002107700</name>
</gene>
<dbReference type="EMBL" id="BMAC01000583">
    <property type="protein sequence ID" value="GFP99636.1"/>
    <property type="molecule type" value="Genomic_DNA"/>
</dbReference>
<reference evidence="3" key="1">
    <citation type="submission" date="2020-07" db="EMBL/GenBank/DDBJ databases">
        <title>Ethylene signaling mediates host invasion by parasitic plants.</title>
        <authorList>
            <person name="Yoshida S."/>
        </authorList>
    </citation>
    <scope>NUCLEOTIDE SEQUENCE</scope>
    <source>
        <strain evidence="3">Okayama</strain>
    </source>
</reference>
<protein>
    <submittedName>
        <fullName evidence="3">Sufe-like protein 2 chloroplastic</fullName>
    </submittedName>
</protein>
<proteinExistence type="inferred from homology"/>
<evidence type="ECO:0000259" key="2">
    <source>
        <dbReference type="Pfam" id="PF02657"/>
    </source>
</evidence>
<dbReference type="PANTHER" id="PTHR43597">
    <property type="entry name" value="SULFUR ACCEPTOR PROTEIN CSDE"/>
    <property type="match status" value="1"/>
</dbReference>
<organism evidence="3 4">
    <name type="scientific">Phtheirospermum japonicum</name>
    <dbReference type="NCBI Taxonomy" id="374723"/>
    <lineage>
        <taxon>Eukaryota</taxon>
        <taxon>Viridiplantae</taxon>
        <taxon>Streptophyta</taxon>
        <taxon>Embryophyta</taxon>
        <taxon>Tracheophyta</taxon>
        <taxon>Spermatophyta</taxon>
        <taxon>Magnoliopsida</taxon>
        <taxon>eudicotyledons</taxon>
        <taxon>Gunneridae</taxon>
        <taxon>Pentapetalae</taxon>
        <taxon>asterids</taxon>
        <taxon>lamiids</taxon>
        <taxon>Lamiales</taxon>
        <taxon>Orobanchaceae</taxon>
        <taxon>Orobanchaceae incertae sedis</taxon>
        <taxon>Phtheirospermum</taxon>
    </lineage>
</organism>
<dbReference type="Pfam" id="PF02657">
    <property type="entry name" value="SufE"/>
    <property type="match status" value="1"/>
</dbReference>
<dbReference type="Gene3D" id="3.90.1010.10">
    <property type="match status" value="1"/>
</dbReference>
<feature type="domain" description="Fe-S metabolism associated" evidence="2">
    <location>
        <begin position="11"/>
        <end position="104"/>
    </location>
</feature>
<evidence type="ECO:0000313" key="3">
    <source>
        <dbReference type="EMBL" id="GFP99636.1"/>
    </source>
</evidence>
<comment type="caution">
    <text evidence="3">The sequence shown here is derived from an EMBL/GenBank/DDBJ whole genome shotgun (WGS) entry which is preliminary data.</text>
</comment>
<dbReference type="PANTHER" id="PTHR43597:SF5">
    <property type="entry name" value="SUFE-LIKE PROTEIN 2, CHLOROPLASTIC"/>
    <property type="match status" value="1"/>
</dbReference>
<dbReference type="Proteomes" id="UP000653305">
    <property type="component" value="Unassembled WGS sequence"/>
</dbReference>
<accession>A0A830CJY5</accession>
<dbReference type="OrthoDB" id="411584at2759"/>
<dbReference type="SUPFAM" id="SSF82649">
    <property type="entry name" value="SufE/NifU"/>
    <property type="match status" value="1"/>
</dbReference>
<keyword evidence="4" id="KW-1185">Reference proteome</keyword>
<dbReference type="AlphaFoldDB" id="A0A830CJY5"/>
<sequence>MTAEKLQLLIHEFQSLIDPVDRMKKLLHYVELLPQFDDSSKTTDSPVPGYTAQVWLHVDLGDDNRVRFLADSDSEITKGFCACLVWVIDAAIPEEVLAVKTEDLGDLSVVGLNGMKEWFFNQ</sequence>
<comment type="similarity">
    <text evidence="1">Belongs to the SufE family.</text>
</comment>
<evidence type="ECO:0000256" key="1">
    <source>
        <dbReference type="ARBA" id="ARBA00010282"/>
    </source>
</evidence>
<name>A0A830CJY5_9LAMI</name>
<evidence type="ECO:0000313" key="4">
    <source>
        <dbReference type="Proteomes" id="UP000653305"/>
    </source>
</evidence>
<dbReference type="InterPro" id="IPR003808">
    <property type="entry name" value="Fe-S_metab-assoc_dom"/>
</dbReference>